<evidence type="ECO:0000256" key="2">
    <source>
        <dbReference type="ARBA" id="ARBA00010130"/>
    </source>
</evidence>
<accession>A0A2T7Q1U0</accession>
<dbReference type="Pfam" id="PF01417">
    <property type="entry name" value="ENTH"/>
    <property type="match status" value="1"/>
</dbReference>
<dbReference type="GO" id="GO:0005543">
    <property type="term" value="F:phospholipid binding"/>
    <property type="evidence" value="ECO:0007669"/>
    <property type="project" value="TreeGrafter"/>
</dbReference>
<evidence type="ECO:0000256" key="4">
    <source>
        <dbReference type="ARBA" id="ARBA00022553"/>
    </source>
</evidence>
<dbReference type="Proteomes" id="UP000245119">
    <property type="component" value="Linkage Group LG1"/>
</dbReference>
<dbReference type="InterPro" id="IPR013809">
    <property type="entry name" value="ENTH"/>
</dbReference>
<evidence type="ECO:0000256" key="5">
    <source>
        <dbReference type="ARBA" id="ARBA00023121"/>
    </source>
</evidence>
<dbReference type="SMART" id="SM00726">
    <property type="entry name" value="UIM"/>
    <property type="match status" value="2"/>
</dbReference>
<dbReference type="GO" id="GO:0006897">
    <property type="term" value="P:endocytosis"/>
    <property type="evidence" value="ECO:0007669"/>
    <property type="project" value="TreeGrafter"/>
</dbReference>
<evidence type="ECO:0000256" key="1">
    <source>
        <dbReference type="ARBA" id="ARBA00004496"/>
    </source>
</evidence>
<keyword evidence="5" id="KW-0446">Lipid-binding</keyword>
<dbReference type="GO" id="GO:0005886">
    <property type="term" value="C:plasma membrane"/>
    <property type="evidence" value="ECO:0007669"/>
    <property type="project" value="TreeGrafter"/>
</dbReference>
<dbReference type="PANTHER" id="PTHR12276">
    <property type="entry name" value="EPSIN/ENT-RELATED"/>
    <property type="match status" value="1"/>
</dbReference>
<feature type="region of interest" description="Disordered" evidence="6">
    <location>
        <begin position="101"/>
        <end position="137"/>
    </location>
</feature>
<dbReference type="PANTHER" id="PTHR12276:SF115">
    <property type="entry name" value="FI19443P1"/>
    <property type="match status" value="1"/>
</dbReference>
<protein>
    <recommendedName>
        <fullName evidence="7">ENTH domain-containing protein</fullName>
    </recommendedName>
</protein>
<reference evidence="8 9" key="1">
    <citation type="submission" date="2018-04" db="EMBL/GenBank/DDBJ databases">
        <title>The genome of golden apple snail Pomacea canaliculata provides insight into stress tolerance and invasive adaptation.</title>
        <authorList>
            <person name="Liu C."/>
            <person name="Liu B."/>
            <person name="Ren Y."/>
            <person name="Zhang Y."/>
            <person name="Wang H."/>
            <person name="Li S."/>
            <person name="Jiang F."/>
            <person name="Yin L."/>
            <person name="Zhang G."/>
            <person name="Qian W."/>
            <person name="Fan W."/>
        </authorList>
    </citation>
    <scope>NUCLEOTIDE SEQUENCE [LARGE SCALE GENOMIC DNA]</scope>
    <source>
        <strain evidence="8">SZHN2017</strain>
        <tissue evidence="8">Muscle</tissue>
    </source>
</reference>
<comment type="similarity">
    <text evidence="2">Belongs to the epsin family.</text>
</comment>
<evidence type="ECO:0000256" key="6">
    <source>
        <dbReference type="SAM" id="MobiDB-lite"/>
    </source>
</evidence>
<organism evidence="8 9">
    <name type="scientific">Pomacea canaliculata</name>
    <name type="common">Golden apple snail</name>
    <dbReference type="NCBI Taxonomy" id="400727"/>
    <lineage>
        <taxon>Eukaryota</taxon>
        <taxon>Metazoa</taxon>
        <taxon>Spiralia</taxon>
        <taxon>Lophotrochozoa</taxon>
        <taxon>Mollusca</taxon>
        <taxon>Gastropoda</taxon>
        <taxon>Caenogastropoda</taxon>
        <taxon>Architaenioglossa</taxon>
        <taxon>Ampullarioidea</taxon>
        <taxon>Ampullariidae</taxon>
        <taxon>Pomacea</taxon>
    </lineage>
</organism>
<evidence type="ECO:0000259" key="7">
    <source>
        <dbReference type="PROSITE" id="PS50942"/>
    </source>
</evidence>
<dbReference type="PROSITE" id="PS50942">
    <property type="entry name" value="ENTH"/>
    <property type="match status" value="1"/>
</dbReference>
<keyword evidence="4" id="KW-0597">Phosphoprotein</keyword>
<dbReference type="EMBL" id="PZQS01000001">
    <property type="protein sequence ID" value="PVD39610.1"/>
    <property type="molecule type" value="Genomic_DNA"/>
</dbReference>
<dbReference type="GO" id="GO:0030125">
    <property type="term" value="C:clathrin vesicle coat"/>
    <property type="evidence" value="ECO:0007669"/>
    <property type="project" value="TreeGrafter"/>
</dbReference>
<comment type="caution">
    <text evidence="8">The sequence shown here is derived from an EMBL/GenBank/DDBJ whole genome shotgun (WGS) entry which is preliminary data.</text>
</comment>
<sequence>MIWKRLNDDGKNWRHVYKSLVLLDYIIKTGSEKVAQQCKENFHAIKTLTSFQHIDADNKDQGMNVREKAKQLVALLSDDERLKNERAKALKAKERFAQNAMGVGSGGSRATSPGSGSAGTPSEMESARPSSAGEEELQLQLALAMSKEEHEEELRKQKSDELKLQMAIEQSKKTVVEKDQYMLCLNGV</sequence>
<proteinExistence type="inferred from homology"/>
<comment type="subcellular location">
    <subcellularLocation>
        <location evidence="1">Cytoplasm</location>
    </subcellularLocation>
</comment>
<evidence type="ECO:0000313" key="8">
    <source>
        <dbReference type="EMBL" id="PVD39610.1"/>
    </source>
</evidence>
<evidence type="ECO:0000313" key="9">
    <source>
        <dbReference type="Proteomes" id="UP000245119"/>
    </source>
</evidence>
<dbReference type="SUPFAM" id="SSF48464">
    <property type="entry name" value="ENTH/VHS domain"/>
    <property type="match status" value="1"/>
</dbReference>
<name>A0A2T7Q1U0_POMCA</name>
<evidence type="ECO:0000256" key="3">
    <source>
        <dbReference type="ARBA" id="ARBA00022490"/>
    </source>
</evidence>
<dbReference type="AlphaFoldDB" id="A0A2T7Q1U0"/>
<feature type="compositionally biased region" description="Low complexity" evidence="6">
    <location>
        <begin position="108"/>
        <end position="122"/>
    </location>
</feature>
<dbReference type="OrthoDB" id="4033880at2759"/>
<gene>
    <name evidence="8" type="ORF">C0Q70_02246</name>
</gene>
<dbReference type="GO" id="GO:0030276">
    <property type="term" value="F:clathrin binding"/>
    <property type="evidence" value="ECO:0007669"/>
    <property type="project" value="TreeGrafter"/>
</dbReference>
<dbReference type="PROSITE" id="PS50330">
    <property type="entry name" value="UIM"/>
    <property type="match status" value="1"/>
</dbReference>
<keyword evidence="3" id="KW-0963">Cytoplasm</keyword>
<dbReference type="GO" id="GO:0005768">
    <property type="term" value="C:endosome"/>
    <property type="evidence" value="ECO:0007669"/>
    <property type="project" value="TreeGrafter"/>
</dbReference>
<dbReference type="SMART" id="SM00273">
    <property type="entry name" value="ENTH"/>
    <property type="match status" value="1"/>
</dbReference>
<dbReference type="STRING" id="400727.A0A2T7Q1U0"/>
<feature type="domain" description="ENTH" evidence="7">
    <location>
        <begin position="1"/>
        <end position="86"/>
    </location>
</feature>
<dbReference type="InterPro" id="IPR008942">
    <property type="entry name" value="ENTH_VHS"/>
</dbReference>
<dbReference type="FunFam" id="1.25.40.90:FF:000006">
    <property type="entry name" value="Clathrin interactor 1"/>
    <property type="match status" value="1"/>
</dbReference>
<dbReference type="InterPro" id="IPR003903">
    <property type="entry name" value="UIM_dom"/>
</dbReference>
<keyword evidence="9" id="KW-1185">Reference proteome</keyword>
<dbReference type="Gene3D" id="1.25.40.90">
    <property type="match status" value="1"/>
</dbReference>